<dbReference type="InterPro" id="IPR032675">
    <property type="entry name" value="LRR_dom_sf"/>
</dbReference>
<gene>
    <name evidence="5" type="ORF">KI387_014221</name>
</gene>
<sequence length="360" mass="39461">MHVLEKNCKSFKDKRGDKSKEIPTRKSQLVASRSSLVIIKCKIVKHIRDMEKEQDCNAESKYYAKHAKRPGIKGYGERGNPKLRKAIVLERKGRSLSTGGEGNIGAGEEGGQLVPKIRQQAMANCSSVFSSSTINSIHNLPFKGYGTFTKYYRRPGLKGHGRQRKRSTLSSIAAISSVSTSVIDARIATAKSTGRLDLSECGLSEVPKEVFYILDLEDLSLSGNNISIIPNEIRNLKKLCRLGLAGNRLEELPASIGELKQLKGLWVHGNILTYLPNEIGGLVQLCILALAGNKLKGLPNTVMDLSNLQVLSVCGNCLETIPPGIGCLRSLKSLALYGNQLWELPESLAHLSSLQELWLQ</sequence>
<dbReference type="Pfam" id="PF00560">
    <property type="entry name" value="LRR_1"/>
    <property type="match status" value="1"/>
</dbReference>
<feature type="non-terminal residue" evidence="5">
    <location>
        <position position="360"/>
    </location>
</feature>
<keyword evidence="1" id="KW-0433">Leucine-rich repeat</keyword>
<dbReference type="InterPro" id="IPR001611">
    <property type="entry name" value="Leu-rich_rpt"/>
</dbReference>
<dbReference type="EMBL" id="JAHRHJ020000009">
    <property type="protein sequence ID" value="KAH9302638.1"/>
    <property type="molecule type" value="Genomic_DNA"/>
</dbReference>
<evidence type="ECO:0000256" key="2">
    <source>
        <dbReference type="ARBA" id="ARBA00022737"/>
    </source>
</evidence>
<dbReference type="Pfam" id="PF23598">
    <property type="entry name" value="LRR_14"/>
    <property type="match status" value="1"/>
</dbReference>
<dbReference type="InterPro" id="IPR055414">
    <property type="entry name" value="LRR_R13L4/SHOC2-like"/>
</dbReference>
<dbReference type="GO" id="GO:0005737">
    <property type="term" value="C:cytoplasm"/>
    <property type="evidence" value="ECO:0007669"/>
    <property type="project" value="TreeGrafter"/>
</dbReference>
<accession>A0AA38CQE1</accession>
<dbReference type="PANTHER" id="PTHR48051:SF25">
    <property type="entry name" value="LEUCINE RICH REPEAT PROTEIN"/>
    <property type="match status" value="1"/>
</dbReference>
<evidence type="ECO:0000259" key="4">
    <source>
        <dbReference type="Pfam" id="PF23598"/>
    </source>
</evidence>
<evidence type="ECO:0000256" key="3">
    <source>
        <dbReference type="SAM" id="MobiDB-lite"/>
    </source>
</evidence>
<feature type="compositionally biased region" description="Basic and acidic residues" evidence="3">
    <location>
        <begin position="1"/>
        <end position="24"/>
    </location>
</feature>
<protein>
    <recommendedName>
        <fullName evidence="4">Disease resistance R13L4/SHOC-2-like LRR domain-containing protein</fullName>
    </recommendedName>
</protein>
<evidence type="ECO:0000313" key="5">
    <source>
        <dbReference type="EMBL" id="KAH9302638.1"/>
    </source>
</evidence>
<dbReference type="Gene3D" id="3.80.10.10">
    <property type="entry name" value="Ribonuclease Inhibitor"/>
    <property type="match status" value="2"/>
</dbReference>
<feature type="region of interest" description="Disordered" evidence="3">
    <location>
        <begin position="1"/>
        <end position="26"/>
    </location>
</feature>
<dbReference type="AlphaFoldDB" id="A0AA38CQE1"/>
<reference evidence="5 6" key="1">
    <citation type="journal article" date="2021" name="Nat. Plants">
        <title>The Taxus genome provides insights into paclitaxel biosynthesis.</title>
        <authorList>
            <person name="Xiong X."/>
            <person name="Gou J."/>
            <person name="Liao Q."/>
            <person name="Li Y."/>
            <person name="Zhou Q."/>
            <person name="Bi G."/>
            <person name="Li C."/>
            <person name="Du R."/>
            <person name="Wang X."/>
            <person name="Sun T."/>
            <person name="Guo L."/>
            <person name="Liang H."/>
            <person name="Lu P."/>
            <person name="Wu Y."/>
            <person name="Zhang Z."/>
            <person name="Ro D.K."/>
            <person name="Shang Y."/>
            <person name="Huang S."/>
            <person name="Yan J."/>
        </authorList>
    </citation>
    <scope>NUCLEOTIDE SEQUENCE [LARGE SCALE GENOMIC DNA]</scope>
    <source>
        <strain evidence="5">Ta-2019</strain>
    </source>
</reference>
<dbReference type="SMART" id="SM00369">
    <property type="entry name" value="LRR_TYP"/>
    <property type="match status" value="5"/>
</dbReference>
<evidence type="ECO:0000256" key="1">
    <source>
        <dbReference type="ARBA" id="ARBA00022614"/>
    </source>
</evidence>
<proteinExistence type="predicted"/>
<keyword evidence="2" id="KW-0677">Repeat</keyword>
<organism evidence="5 6">
    <name type="scientific">Taxus chinensis</name>
    <name type="common">Chinese yew</name>
    <name type="synonym">Taxus wallichiana var. chinensis</name>
    <dbReference type="NCBI Taxonomy" id="29808"/>
    <lineage>
        <taxon>Eukaryota</taxon>
        <taxon>Viridiplantae</taxon>
        <taxon>Streptophyta</taxon>
        <taxon>Embryophyta</taxon>
        <taxon>Tracheophyta</taxon>
        <taxon>Spermatophyta</taxon>
        <taxon>Pinopsida</taxon>
        <taxon>Pinidae</taxon>
        <taxon>Conifers II</taxon>
        <taxon>Cupressales</taxon>
        <taxon>Taxaceae</taxon>
        <taxon>Taxus</taxon>
    </lineage>
</organism>
<dbReference type="InterPro" id="IPR003591">
    <property type="entry name" value="Leu-rich_rpt_typical-subtyp"/>
</dbReference>
<dbReference type="PANTHER" id="PTHR48051">
    <property type="match status" value="1"/>
</dbReference>
<comment type="caution">
    <text evidence="5">The sequence shown here is derived from an EMBL/GenBank/DDBJ whole genome shotgun (WGS) entry which is preliminary data.</text>
</comment>
<dbReference type="SUPFAM" id="SSF52058">
    <property type="entry name" value="L domain-like"/>
    <property type="match status" value="1"/>
</dbReference>
<name>A0AA38CQE1_TAXCH</name>
<keyword evidence="6" id="KW-1185">Reference proteome</keyword>
<feature type="domain" description="Disease resistance R13L4/SHOC-2-like LRR" evidence="4">
    <location>
        <begin position="196"/>
        <end position="286"/>
    </location>
</feature>
<dbReference type="PROSITE" id="PS51450">
    <property type="entry name" value="LRR"/>
    <property type="match status" value="1"/>
</dbReference>
<evidence type="ECO:0000313" key="6">
    <source>
        <dbReference type="Proteomes" id="UP000824469"/>
    </source>
</evidence>
<dbReference type="InterPro" id="IPR050216">
    <property type="entry name" value="LRR_domain-containing"/>
</dbReference>
<dbReference type="Proteomes" id="UP000824469">
    <property type="component" value="Unassembled WGS sequence"/>
</dbReference>